<sequence>MTDDGSSLVQETKDHNITLYLVCEGLEEGFRDFQSSAYRLSLLVRDFEAFGGAPARRSGIKLKEEQSSLRIGNRPYNPQKMPTVDTALALLKRSYL</sequence>
<dbReference type="AlphaFoldDB" id="A0ABD1HG19"/>
<name>A0ABD1HG19_SALDI</name>
<keyword evidence="3" id="KW-1185">Reference proteome</keyword>
<dbReference type="EMBL" id="JBEAFC010000006">
    <property type="protein sequence ID" value="KAL1554493.1"/>
    <property type="molecule type" value="Genomic_DNA"/>
</dbReference>
<proteinExistence type="predicted"/>
<dbReference type="EMBL" id="JBEAFC010000006">
    <property type="protein sequence ID" value="KAL1554506.1"/>
    <property type="molecule type" value="Genomic_DNA"/>
</dbReference>
<organism evidence="1 3">
    <name type="scientific">Salvia divinorum</name>
    <name type="common">Maria pastora</name>
    <name type="synonym">Diviner's sage</name>
    <dbReference type="NCBI Taxonomy" id="28513"/>
    <lineage>
        <taxon>Eukaryota</taxon>
        <taxon>Viridiplantae</taxon>
        <taxon>Streptophyta</taxon>
        <taxon>Embryophyta</taxon>
        <taxon>Tracheophyta</taxon>
        <taxon>Spermatophyta</taxon>
        <taxon>Magnoliopsida</taxon>
        <taxon>eudicotyledons</taxon>
        <taxon>Gunneridae</taxon>
        <taxon>Pentapetalae</taxon>
        <taxon>asterids</taxon>
        <taxon>lamiids</taxon>
        <taxon>Lamiales</taxon>
        <taxon>Lamiaceae</taxon>
        <taxon>Nepetoideae</taxon>
        <taxon>Mentheae</taxon>
        <taxon>Salviinae</taxon>
        <taxon>Salvia</taxon>
        <taxon>Salvia subgen. Calosphace</taxon>
    </lineage>
</organism>
<accession>A0ABD1HG19</accession>
<evidence type="ECO:0000313" key="2">
    <source>
        <dbReference type="EMBL" id="KAL1554506.1"/>
    </source>
</evidence>
<protein>
    <submittedName>
        <fullName evidence="1">Uncharacterized protein</fullName>
    </submittedName>
</protein>
<evidence type="ECO:0000313" key="1">
    <source>
        <dbReference type="EMBL" id="KAL1554493.1"/>
    </source>
</evidence>
<dbReference type="Proteomes" id="UP001567538">
    <property type="component" value="Unassembled WGS sequence"/>
</dbReference>
<evidence type="ECO:0000313" key="3">
    <source>
        <dbReference type="Proteomes" id="UP001567538"/>
    </source>
</evidence>
<comment type="caution">
    <text evidence="1">The sequence shown here is derived from an EMBL/GenBank/DDBJ whole genome shotgun (WGS) entry which is preliminary data.</text>
</comment>
<reference evidence="1 3" key="1">
    <citation type="submission" date="2024-06" db="EMBL/GenBank/DDBJ databases">
        <title>A chromosome level genome sequence of Diviner's sage (Salvia divinorum).</title>
        <authorList>
            <person name="Ford S.A."/>
            <person name="Ro D.-K."/>
            <person name="Ness R.W."/>
            <person name="Phillips M.A."/>
        </authorList>
    </citation>
    <scope>NUCLEOTIDE SEQUENCE [LARGE SCALE GENOMIC DNA]</scope>
    <source>
        <strain evidence="1">SAF-2024a</strain>
        <tissue evidence="1">Leaf</tissue>
    </source>
</reference>
<gene>
    <name evidence="1" type="ORF">AAHA92_15047</name>
    <name evidence="2" type="ORF">AAHA92_15060</name>
</gene>